<keyword evidence="6 10" id="KW-0733">Signal recognition particle</keyword>
<evidence type="ECO:0000256" key="9">
    <source>
        <dbReference type="ARBA" id="ARBA00029498"/>
    </source>
</evidence>
<keyword evidence="5 10" id="KW-0694">RNA-binding</keyword>
<comment type="similarity">
    <text evidence="3 10">Belongs to the SRP68 family.</text>
</comment>
<evidence type="ECO:0000313" key="12">
    <source>
        <dbReference type="EMBL" id="KAF2101701.1"/>
    </source>
</evidence>
<evidence type="ECO:0000256" key="11">
    <source>
        <dbReference type="SAM" id="MobiDB-lite"/>
    </source>
</evidence>
<feature type="region of interest" description="Disordered" evidence="11">
    <location>
        <begin position="593"/>
        <end position="613"/>
    </location>
</feature>
<comment type="caution">
    <text evidence="12">The sequence shown here is derived from an EMBL/GenBank/DDBJ whole genome shotgun (WGS) entry which is preliminary data.</text>
</comment>
<name>A0A9P4IP51_9PEZI</name>
<comment type="subcellular location">
    <subcellularLocation>
        <location evidence="1 10">Cytoplasm</location>
    </subcellularLocation>
    <subcellularLocation>
        <location evidence="2">Nucleus</location>
        <location evidence="2">Nucleolus</location>
    </subcellularLocation>
</comment>
<evidence type="ECO:0000256" key="8">
    <source>
        <dbReference type="ARBA" id="ARBA00023274"/>
    </source>
</evidence>
<sequence length="613" mass="67345">MDLTSFITSNRDRALQLGDYSTYRSQLSRQLLSLRKRLGRSTPKNSKYAPKAAITAADIGSNAEFARLLVMMAERAWAHAMHIKTQHTQVNPGKGLTGESRSHVLSRLDKAVKTAEILVEALGKREESKATDVDLLEAKAYASTLAGTEEFEKQANGSGPKGADQKERWKSCLERFAMAQVSYTALLRHSKNEVHKEVLSGTIDPSIRFASYQAFPKSRTLPIEAIARDYFPQEDTALLHLVKSVDPAALEDQTSEASKLDALASVTTAETRLSSFLVSNPDAVPREKATAYDDVIIASQDAADATRRAIDELEKEGVNEGDPRMQDLRVTSLAVNYDVVAWRVGRNRVLIGQNDGTDLNSEQPRPKKRRKGAAEQTMKEEATGRKLAKLRERVHLYEEVLQSLDSVKDLRGAVRDAAFIEELEGKRAYFQALKCLNIAYSHAIVSNPKNALALLLRAETIASNAVSASVKSPQPPADAPLKVDVSSNAAKQLHTRLKSLITQYRGLVELHNLNVNSNLAAQKNLTSAAPIVERLHEYPAAGVDLENLVTYPPKLKPVPVKPIFLDVAWNYIDYPGHGGAVQAPAPGEVNGMKEADGKEEQKPAKKGWFGFGR</sequence>
<comment type="function">
    <text evidence="10">Component of the signal recognition particle (SRP) complex, a ribonucleoprotein complex that mediates the cotranslational targeting of secretory and membrane proteins to the endoplasmic reticulum (ER). The SRP complex interacts with the signal sequence in nascent secretory and membrane proteins and directs them to the membrane of the ER.</text>
</comment>
<dbReference type="GO" id="GO:0005047">
    <property type="term" value="F:signal recognition particle binding"/>
    <property type="evidence" value="ECO:0007669"/>
    <property type="project" value="InterPro"/>
</dbReference>
<evidence type="ECO:0000256" key="6">
    <source>
        <dbReference type="ARBA" id="ARBA00023135"/>
    </source>
</evidence>
<dbReference type="PANTHER" id="PTHR12860:SF0">
    <property type="entry name" value="SIGNAL RECOGNITION PARTICLE SUBUNIT SRP68"/>
    <property type="match status" value="1"/>
</dbReference>
<keyword evidence="7" id="KW-0539">Nucleus</keyword>
<dbReference type="EMBL" id="ML978123">
    <property type="protein sequence ID" value="KAF2101701.1"/>
    <property type="molecule type" value="Genomic_DNA"/>
</dbReference>
<dbReference type="GO" id="GO:0005786">
    <property type="term" value="C:signal recognition particle, endoplasmic reticulum targeting"/>
    <property type="evidence" value="ECO:0007669"/>
    <property type="project" value="UniProtKB-KW"/>
</dbReference>
<dbReference type="GO" id="GO:0005730">
    <property type="term" value="C:nucleolus"/>
    <property type="evidence" value="ECO:0007669"/>
    <property type="project" value="UniProtKB-SubCell"/>
</dbReference>
<dbReference type="AlphaFoldDB" id="A0A9P4IP51"/>
<evidence type="ECO:0000256" key="1">
    <source>
        <dbReference type="ARBA" id="ARBA00004496"/>
    </source>
</evidence>
<organism evidence="12 13">
    <name type="scientific">Rhizodiscina lignyota</name>
    <dbReference type="NCBI Taxonomy" id="1504668"/>
    <lineage>
        <taxon>Eukaryota</taxon>
        <taxon>Fungi</taxon>
        <taxon>Dikarya</taxon>
        <taxon>Ascomycota</taxon>
        <taxon>Pezizomycotina</taxon>
        <taxon>Dothideomycetes</taxon>
        <taxon>Pleosporomycetidae</taxon>
        <taxon>Aulographales</taxon>
        <taxon>Rhizodiscinaceae</taxon>
        <taxon>Rhizodiscina</taxon>
    </lineage>
</organism>
<dbReference type="Pfam" id="PF16969">
    <property type="entry name" value="SRP68"/>
    <property type="match status" value="1"/>
</dbReference>
<accession>A0A9P4IP51</accession>
<evidence type="ECO:0000256" key="7">
    <source>
        <dbReference type="ARBA" id="ARBA00023242"/>
    </source>
</evidence>
<dbReference type="GO" id="GO:0030942">
    <property type="term" value="F:endoplasmic reticulum signal peptide binding"/>
    <property type="evidence" value="ECO:0007669"/>
    <property type="project" value="InterPro"/>
</dbReference>
<evidence type="ECO:0000256" key="5">
    <source>
        <dbReference type="ARBA" id="ARBA00022884"/>
    </source>
</evidence>
<dbReference type="PIRSF" id="PIRSF038995">
    <property type="entry name" value="SRP68"/>
    <property type="match status" value="1"/>
</dbReference>
<evidence type="ECO:0000313" key="13">
    <source>
        <dbReference type="Proteomes" id="UP000799772"/>
    </source>
</evidence>
<keyword evidence="13" id="KW-1185">Reference proteome</keyword>
<evidence type="ECO:0000256" key="4">
    <source>
        <dbReference type="ARBA" id="ARBA00022490"/>
    </source>
</evidence>
<evidence type="ECO:0000256" key="3">
    <source>
        <dbReference type="ARBA" id="ARBA00009352"/>
    </source>
</evidence>
<dbReference type="InterPro" id="IPR038253">
    <property type="entry name" value="SRP68_N_sf"/>
</dbReference>
<gene>
    <name evidence="12" type="ORF">NA57DRAFT_34726</name>
</gene>
<dbReference type="OrthoDB" id="10255118at2759"/>
<dbReference type="GO" id="GO:0008312">
    <property type="term" value="F:7S RNA binding"/>
    <property type="evidence" value="ECO:0007669"/>
    <property type="project" value="InterPro"/>
</dbReference>
<dbReference type="Gene3D" id="1.10.3450.40">
    <property type="entry name" value="Signal recognition particle, SRP68 subunit, RNA-binding domain"/>
    <property type="match status" value="1"/>
</dbReference>
<keyword evidence="8 10" id="KW-0687">Ribonucleoprotein</keyword>
<feature type="compositionally biased region" description="Basic and acidic residues" evidence="11">
    <location>
        <begin position="593"/>
        <end position="603"/>
    </location>
</feature>
<dbReference type="PANTHER" id="PTHR12860">
    <property type="entry name" value="SIGNAL RECOGNITION PARTICLE 68 KDA PROTEIN"/>
    <property type="match status" value="1"/>
</dbReference>
<protein>
    <recommendedName>
        <fullName evidence="9 10">Signal recognition particle subunit SRP68</fullName>
        <shortName evidence="10">SRP68</shortName>
    </recommendedName>
</protein>
<dbReference type="GO" id="GO:0006614">
    <property type="term" value="P:SRP-dependent cotranslational protein targeting to membrane"/>
    <property type="evidence" value="ECO:0007669"/>
    <property type="project" value="InterPro"/>
</dbReference>
<keyword evidence="4 10" id="KW-0963">Cytoplasm</keyword>
<dbReference type="InterPro" id="IPR026258">
    <property type="entry name" value="SRP68"/>
</dbReference>
<dbReference type="CDD" id="cd15481">
    <property type="entry name" value="SRP68-RBD"/>
    <property type="match status" value="1"/>
</dbReference>
<dbReference type="InterPro" id="IPR034652">
    <property type="entry name" value="SRP68-RBD"/>
</dbReference>
<dbReference type="Proteomes" id="UP000799772">
    <property type="component" value="Unassembled WGS sequence"/>
</dbReference>
<feature type="region of interest" description="Disordered" evidence="11">
    <location>
        <begin position="353"/>
        <end position="384"/>
    </location>
</feature>
<evidence type="ECO:0000256" key="2">
    <source>
        <dbReference type="ARBA" id="ARBA00004604"/>
    </source>
</evidence>
<reference evidence="12" key="1">
    <citation type="journal article" date="2020" name="Stud. Mycol.">
        <title>101 Dothideomycetes genomes: a test case for predicting lifestyles and emergence of pathogens.</title>
        <authorList>
            <person name="Haridas S."/>
            <person name="Albert R."/>
            <person name="Binder M."/>
            <person name="Bloem J."/>
            <person name="Labutti K."/>
            <person name="Salamov A."/>
            <person name="Andreopoulos B."/>
            <person name="Baker S."/>
            <person name="Barry K."/>
            <person name="Bills G."/>
            <person name="Bluhm B."/>
            <person name="Cannon C."/>
            <person name="Castanera R."/>
            <person name="Culley D."/>
            <person name="Daum C."/>
            <person name="Ezra D."/>
            <person name="Gonzalez J."/>
            <person name="Henrissat B."/>
            <person name="Kuo A."/>
            <person name="Liang C."/>
            <person name="Lipzen A."/>
            <person name="Lutzoni F."/>
            <person name="Magnuson J."/>
            <person name="Mondo S."/>
            <person name="Nolan M."/>
            <person name="Ohm R."/>
            <person name="Pangilinan J."/>
            <person name="Park H.-J."/>
            <person name="Ramirez L."/>
            <person name="Alfaro M."/>
            <person name="Sun H."/>
            <person name="Tritt A."/>
            <person name="Yoshinaga Y."/>
            <person name="Zwiers L.-H."/>
            <person name="Turgeon B."/>
            <person name="Goodwin S."/>
            <person name="Spatafora J."/>
            <person name="Crous P."/>
            <person name="Grigoriev I."/>
        </authorList>
    </citation>
    <scope>NUCLEOTIDE SEQUENCE</scope>
    <source>
        <strain evidence="12">CBS 133067</strain>
    </source>
</reference>
<feature type="compositionally biased region" description="Polar residues" evidence="11">
    <location>
        <begin position="354"/>
        <end position="363"/>
    </location>
</feature>
<proteinExistence type="inferred from homology"/>
<evidence type="ECO:0000256" key="10">
    <source>
        <dbReference type="PIRNR" id="PIRNR038995"/>
    </source>
</evidence>